<organism evidence="3 4">
    <name type="scientific">Mycteria americana</name>
    <name type="common">Wood stork</name>
    <dbReference type="NCBI Taxonomy" id="33587"/>
    <lineage>
        <taxon>Eukaryota</taxon>
        <taxon>Metazoa</taxon>
        <taxon>Chordata</taxon>
        <taxon>Craniata</taxon>
        <taxon>Vertebrata</taxon>
        <taxon>Euteleostomi</taxon>
        <taxon>Archelosauria</taxon>
        <taxon>Archosauria</taxon>
        <taxon>Dinosauria</taxon>
        <taxon>Saurischia</taxon>
        <taxon>Theropoda</taxon>
        <taxon>Coelurosauria</taxon>
        <taxon>Aves</taxon>
        <taxon>Neognathae</taxon>
        <taxon>Neoaves</taxon>
        <taxon>Aequornithes</taxon>
        <taxon>Ciconiiformes</taxon>
        <taxon>Ciconiidae</taxon>
        <taxon>Mycteria</taxon>
    </lineage>
</organism>
<gene>
    <name evidence="3" type="ORF">QYF61_019380</name>
</gene>
<dbReference type="Pfam" id="PF01023">
    <property type="entry name" value="S_100"/>
    <property type="match status" value="1"/>
</dbReference>
<dbReference type="SMART" id="SM01394">
    <property type="entry name" value="S_100"/>
    <property type="match status" value="1"/>
</dbReference>
<dbReference type="GO" id="GO:0048306">
    <property type="term" value="F:calcium-dependent protein binding"/>
    <property type="evidence" value="ECO:0007669"/>
    <property type="project" value="TreeGrafter"/>
</dbReference>
<dbReference type="Gene3D" id="1.10.238.10">
    <property type="entry name" value="EF-hand"/>
    <property type="match status" value="2"/>
</dbReference>
<proteinExistence type="predicted"/>
<protein>
    <recommendedName>
        <fullName evidence="2">S100/CaBP-9k-type calcium binding subdomain domain-containing protein</fullName>
    </recommendedName>
</protein>
<dbReference type="PANTHER" id="PTHR11639">
    <property type="entry name" value="S100 CALCIUM-BINDING PROTEIN"/>
    <property type="match status" value="1"/>
</dbReference>
<evidence type="ECO:0000259" key="2">
    <source>
        <dbReference type="SMART" id="SM01394"/>
    </source>
</evidence>
<dbReference type="AlphaFoldDB" id="A0AAN7N2W6"/>
<dbReference type="GO" id="GO:0005509">
    <property type="term" value="F:calcium ion binding"/>
    <property type="evidence" value="ECO:0007669"/>
    <property type="project" value="TreeGrafter"/>
</dbReference>
<dbReference type="EMBL" id="JAUNZN010000028">
    <property type="protein sequence ID" value="KAK4807682.1"/>
    <property type="molecule type" value="Genomic_DNA"/>
</dbReference>
<dbReference type="GO" id="GO:0048471">
    <property type="term" value="C:perinuclear region of cytoplasm"/>
    <property type="evidence" value="ECO:0007669"/>
    <property type="project" value="TreeGrafter"/>
</dbReference>
<dbReference type="Proteomes" id="UP001333110">
    <property type="component" value="Unassembled WGS sequence"/>
</dbReference>
<evidence type="ECO:0000313" key="4">
    <source>
        <dbReference type="Proteomes" id="UP001333110"/>
    </source>
</evidence>
<name>A0AAN7N2W6_MYCAM</name>
<accession>A0AAN7N2W6</accession>
<reference evidence="3 4" key="1">
    <citation type="journal article" date="2023" name="J. Hered.">
        <title>Chromosome-level genome of the wood stork (Mycteria americana) provides insight into avian chromosome evolution.</title>
        <authorList>
            <person name="Flamio R. Jr."/>
            <person name="Ramstad K.M."/>
        </authorList>
    </citation>
    <scope>NUCLEOTIDE SEQUENCE [LARGE SCALE GENOMIC DNA]</scope>
    <source>
        <strain evidence="3">JAX WOST 10</strain>
    </source>
</reference>
<dbReference type="CDD" id="cd05022">
    <property type="entry name" value="S-100A13"/>
    <property type="match status" value="1"/>
</dbReference>
<sequence length="150" mass="16310">MATGELTELETAIEKIVTVFFTYAGKEGKKGTLTAGEFKELVQLQLPNLMKVRRGAACVGRLDPRGSPRAGGLLPVPWDLQARASSSPCSPPSRDAAEPPPSSPQDVPSLEEKMSELDVNGDEELKFGEYWRLIGELAKATRREKAGKKK</sequence>
<dbReference type="GO" id="GO:0005615">
    <property type="term" value="C:extracellular space"/>
    <property type="evidence" value="ECO:0007669"/>
    <property type="project" value="TreeGrafter"/>
</dbReference>
<evidence type="ECO:0000256" key="1">
    <source>
        <dbReference type="SAM" id="MobiDB-lite"/>
    </source>
</evidence>
<dbReference type="InterPro" id="IPR013787">
    <property type="entry name" value="S100_Ca-bd_sub"/>
</dbReference>
<keyword evidence="4" id="KW-1185">Reference proteome</keyword>
<dbReference type="PANTHER" id="PTHR11639:SF57">
    <property type="entry name" value="PROTEIN S100-A13"/>
    <property type="match status" value="1"/>
</dbReference>
<feature type="domain" description="S100/CaBP-9k-type calcium binding subdomain" evidence="2">
    <location>
        <begin position="9"/>
        <end position="51"/>
    </location>
</feature>
<dbReference type="InterPro" id="IPR011992">
    <property type="entry name" value="EF-hand-dom_pair"/>
</dbReference>
<comment type="caution">
    <text evidence="3">The sequence shown here is derived from an EMBL/GenBank/DDBJ whole genome shotgun (WGS) entry which is preliminary data.</text>
</comment>
<feature type="region of interest" description="Disordered" evidence="1">
    <location>
        <begin position="61"/>
        <end position="115"/>
    </location>
</feature>
<dbReference type="SUPFAM" id="SSF47473">
    <property type="entry name" value="EF-hand"/>
    <property type="match status" value="1"/>
</dbReference>
<evidence type="ECO:0000313" key="3">
    <source>
        <dbReference type="EMBL" id="KAK4807682.1"/>
    </source>
</evidence>